<dbReference type="SUPFAM" id="SSF52821">
    <property type="entry name" value="Rhodanese/Cell cycle control phosphatase"/>
    <property type="match status" value="1"/>
</dbReference>
<dbReference type="InterPro" id="IPR036873">
    <property type="entry name" value="Rhodanese-like_dom_sf"/>
</dbReference>
<proteinExistence type="inferred from homology"/>
<dbReference type="OrthoDB" id="26523at2759"/>
<keyword evidence="5" id="KW-0732">Signal</keyword>
<keyword evidence="15" id="KW-1185">Reference proteome</keyword>
<evidence type="ECO:0000256" key="10">
    <source>
        <dbReference type="ARBA" id="ARBA00023306"/>
    </source>
</evidence>
<dbReference type="GO" id="GO:0010971">
    <property type="term" value="P:positive regulation of G2/M transition of mitotic cell cycle"/>
    <property type="evidence" value="ECO:0007669"/>
    <property type="project" value="TreeGrafter"/>
</dbReference>
<keyword evidence="9" id="KW-1015">Disulfide bond</keyword>
<evidence type="ECO:0000313" key="14">
    <source>
        <dbReference type="EMBL" id="CAF3036395.1"/>
    </source>
</evidence>
<dbReference type="SMART" id="SM00020">
    <property type="entry name" value="Tryp_SPc"/>
    <property type="match status" value="1"/>
</dbReference>
<feature type="compositionally biased region" description="Low complexity" evidence="13">
    <location>
        <begin position="748"/>
        <end position="763"/>
    </location>
</feature>
<comment type="similarity">
    <text evidence="1">Belongs to the MPI phosphatase family.</text>
</comment>
<dbReference type="SUPFAM" id="SSF49899">
    <property type="entry name" value="Concanavalin A-like lectins/glucanases"/>
    <property type="match status" value="1"/>
</dbReference>
<dbReference type="Pfam" id="PF00089">
    <property type="entry name" value="Trypsin"/>
    <property type="match status" value="2"/>
</dbReference>
<keyword evidence="3" id="KW-0132">Cell division</keyword>
<evidence type="ECO:0000256" key="5">
    <source>
        <dbReference type="ARBA" id="ARBA00022729"/>
    </source>
</evidence>
<dbReference type="InterPro" id="IPR022700">
    <property type="entry name" value="CLIP"/>
</dbReference>
<dbReference type="InterPro" id="IPR009003">
    <property type="entry name" value="Peptidase_S1_PA"/>
</dbReference>
<keyword evidence="7" id="KW-0720">Serine protease</keyword>
<dbReference type="InterPro" id="IPR008160">
    <property type="entry name" value="Collagen"/>
</dbReference>
<evidence type="ECO:0000256" key="4">
    <source>
        <dbReference type="ARBA" id="ARBA00022670"/>
    </source>
</evidence>
<dbReference type="InterPro" id="IPR013320">
    <property type="entry name" value="ConA-like_dom_sf"/>
</dbReference>
<evidence type="ECO:0000256" key="2">
    <source>
        <dbReference type="ARBA" id="ARBA00013064"/>
    </source>
</evidence>
<evidence type="ECO:0000256" key="3">
    <source>
        <dbReference type="ARBA" id="ARBA00022618"/>
    </source>
</evidence>
<dbReference type="InterPro" id="IPR001763">
    <property type="entry name" value="Rhodanese-like_dom"/>
</dbReference>
<dbReference type="Gene3D" id="3.30.1640.30">
    <property type="match status" value="1"/>
</dbReference>
<dbReference type="SUPFAM" id="SSF50494">
    <property type="entry name" value="Trypsin-like serine proteases"/>
    <property type="match status" value="1"/>
</dbReference>
<evidence type="ECO:0000256" key="7">
    <source>
        <dbReference type="ARBA" id="ARBA00022825"/>
    </source>
</evidence>
<dbReference type="PANTHER" id="PTHR10828">
    <property type="entry name" value="M-PHASE INDUCER PHOSPHATASE DUAL SPECIFICITY PHOSPHATASE CDC25"/>
    <property type="match status" value="1"/>
</dbReference>
<dbReference type="InterPro" id="IPR018114">
    <property type="entry name" value="TRYPSIN_HIS"/>
</dbReference>
<dbReference type="EMBL" id="HG994588">
    <property type="protein sequence ID" value="CAF3036395.1"/>
    <property type="molecule type" value="Genomic_DNA"/>
</dbReference>
<organism evidence="14 15">
    <name type="scientific">Lepeophtheirus salmonis</name>
    <name type="common">Salmon louse</name>
    <name type="synonym">Caligus salmonis</name>
    <dbReference type="NCBI Taxonomy" id="72036"/>
    <lineage>
        <taxon>Eukaryota</taxon>
        <taxon>Metazoa</taxon>
        <taxon>Ecdysozoa</taxon>
        <taxon>Arthropoda</taxon>
        <taxon>Crustacea</taxon>
        <taxon>Multicrustacea</taxon>
        <taxon>Hexanauplia</taxon>
        <taxon>Copepoda</taxon>
        <taxon>Siphonostomatoida</taxon>
        <taxon>Caligidae</taxon>
        <taxon>Lepeophtheirus</taxon>
    </lineage>
</organism>
<dbReference type="PROSITE" id="PS00134">
    <property type="entry name" value="TRYPSIN_HIS"/>
    <property type="match status" value="1"/>
</dbReference>
<accession>A0A7R8D5J8</accession>
<dbReference type="GO" id="GO:0004252">
    <property type="term" value="F:serine-type endopeptidase activity"/>
    <property type="evidence" value="ECO:0007669"/>
    <property type="project" value="InterPro"/>
</dbReference>
<evidence type="ECO:0000256" key="6">
    <source>
        <dbReference type="ARBA" id="ARBA00022801"/>
    </source>
</evidence>
<dbReference type="GO" id="GO:0004725">
    <property type="term" value="F:protein tyrosine phosphatase activity"/>
    <property type="evidence" value="ECO:0007669"/>
    <property type="project" value="UniProtKB-EC"/>
</dbReference>
<evidence type="ECO:0000256" key="12">
    <source>
        <dbReference type="ARBA" id="ARBA00051722"/>
    </source>
</evidence>
<dbReference type="GO" id="GO:0005634">
    <property type="term" value="C:nucleus"/>
    <property type="evidence" value="ECO:0007669"/>
    <property type="project" value="TreeGrafter"/>
</dbReference>
<dbReference type="GO" id="GO:0110032">
    <property type="term" value="P:positive regulation of G2/MI transition of meiotic cell cycle"/>
    <property type="evidence" value="ECO:0007669"/>
    <property type="project" value="TreeGrafter"/>
</dbReference>
<evidence type="ECO:0000256" key="13">
    <source>
        <dbReference type="SAM" id="MobiDB-lite"/>
    </source>
</evidence>
<feature type="compositionally biased region" description="Basic and acidic residues" evidence="13">
    <location>
        <begin position="586"/>
        <end position="596"/>
    </location>
</feature>
<dbReference type="Gene3D" id="2.40.10.10">
    <property type="entry name" value="Trypsin-like serine proteases"/>
    <property type="match status" value="2"/>
</dbReference>
<dbReference type="PROSITE" id="PS00135">
    <property type="entry name" value="TRYPSIN_SER"/>
    <property type="match status" value="1"/>
</dbReference>
<evidence type="ECO:0000256" key="8">
    <source>
        <dbReference type="ARBA" id="ARBA00022912"/>
    </source>
</evidence>
<keyword evidence="6 14" id="KW-0378">Hydrolase</keyword>
<comment type="similarity">
    <text evidence="11">Belongs to the peptidase S1 family. CLIP subfamily.</text>
</comment>
<keyword evidence="10" id="KW-0131">Cell cycle</keyword>
<dbReference type="PROSITE" id="PS50240">
    <property type="entry name" value="TRYPSIN_DOM"/>
    <property type="match status" value="1"/>
</dbReference>
<keyword evidence="8" id="KW-0904">Protein phosphatase</keyword>
<dbReference type="SMART" id="SM00450">
    <property type="entry name" value="RHOD"/>
    <property type="match status" value="1"/>
</dbReference>
<protein>
    <recommendedName>
        <fullName evidence="2">protein-tyrosine-phosphatase</fullName>
        <ecNumber evidence="2">3.1.3.48</ecNumber>
    </recommendedName>
</protein>
<feature type="region of interest" description="Disordered" evidence="13">
    <location>
        <begin position="715"/>
        <end position="796"/>
    </location>
</feature>
<dbReference type="PROSITE" id="PS51888">
    <property type="entry name" value="CLIP"/>
    <property type="match status" value="1"/>
</dbReference>
<sequence length="1139" mass="126172">MGGVKLNHLNIHHKNVSVSISTRNSLNTPSTRNSGSRCITPRGEPGVCSFISDFRCGEVLSAIQRVGITQQVINYLRRAIQPPCGFDRTDYTLCCKDSSVLPPPGPTPTSPTTTTTTTTTTTETQQPSSNICGITGFNTRVTGVMENIEVICGGTLISDRHVLTAAHCFRGQRAITIARLGEHDITSDSDGATPQDIGVAQCLHKEYALLVFQCQMISFQQMKLLLWDGEQQVLEDLLGIERITIDGRQICGRPGPRDSCSGDSGGPMLSDKISSRWTVIGVTSFGVECARNDFPGVYTSSFYEFKSKCGMLNIAKLIIVSFLFRIERTSSHSKDNTIDLLESVTVPFYDSSNVYPVKGYQGRKAFGFQAGSNIMIPLHLIYDKEYLENFWIQTVFKPSDDQGGYLFAILNSFERGIKLGIEILPTLEKTQSLHVHINGDQDQDPIYITLRHLKPQWNFLDFKFVNGNLTLGREKILLDRSSTLYLAQAGSKLHGEFEGIIQEMKIVLGENQRNHCIMNGSLEVIGENGTKGNKGDPGAPGTTGANGKRGPVGPPGPSGKDGSRGPPGLPGLPSISPLNGSNDPSWRTRVENGKDGEGKSCIQIVEIESKFYEEAMSNTPVGSLVYSKSEENLHPSLEKLSRERMRFQRLAMSSPSDFVGTSSPMTELAANLNDVALKMSPDTRRRLSMDSASPGTPLSTITNLVRSQRKIAPLLQQQQQQYPNNKENVPITPESEDESSKDSGFCGSSLSSVVEEALSREASTSINQTTAELRSRPDSEPLTWLPEDSPSKSDGFELQEDFDLDVNLMDQEDEEEGNEENEENNKPINIKTLITNKVIASPKEKKGVESIIRPKPNLSPSFKNTPPSFRRSLSLKERECTPTRAMTLDNNFNSSKFSLLHIESPVSRMPITFKRPTSPADRIIKRRKIYDYPEKSPKLNRSFSEVSFSGLISAGLASSSELTGDMCRPVLFPIVPSGKEVKHHDLKPIDSDTLARLIKGEFENEVDSFRIIDARYVYEFEGGHIVGAENFGSWDEATFFDEFLPLSKNPLATPYSPDSKRKILIFHCEFSSVRGPELMKKLRQKDRCLNKDTYPALHYPESMADPNYQKDAKAFHKKSKSWAGGTVARTRHSSRPLNL</sequence>
<evidence type="ECO:0000256" key="11">
    <source>
        <dbReference type="ARBA" id="ARBA00024195"/>
    </source>
</evidence>
<dbReference type="PROSITE" id="PS50206">
    <property type="entry name" value="RHODANESE_3"/>
    <property type="match status" value="1"/>
</dbReference>
<dbReference type="InterPro" id="IPR033116">
    <property type="entry name" value="TRYPSIN_SER"/>
</dbReference>
<dbReference type="GO" id="GO:0005737">
    <property type="term" value="C:cytoplasm"/>
    <property type="evidence" value="ECO:0007669"/>
    <property type="project" value="TreeGrafter"/>
</dbReference>
<dbReference type="PANTHER" id="PTHR10828:SF17">
    <property type="entry name" value="PROTEIN-TYROSINE-PHOSPHATASE"/>
    <property type="match status" value="1"/>
</dbReference>
<dbReference type="Proteomes" id="UP000675881">
    <property type="component" value="Chromosome 9"/>
</dbReference>
<dbReference type="Gene3D" id="2.60.120.200">
    <property type="match status" value="1"/>
</dbReference>
<feature type="region of interest" description="Disordered" evidence="13">
    <location>
        <begin position="527"/>
        <end position="596"/>
    </location>
</feature>
<reference evidence="14" key="1">
    <citation type="submission" date="2021-02" db="EMBL/GenBank/DDBJ databases">
        <authorList>
            <person name="Bekaert M."/>
        </authorList>
    </citation>
    <scope>NUCLEOTIDE SEQUENCE</scope>
    <source>
        <strain evidence="14">IoA-00</strain>
    </source>
</reference>
<dbReference type="Pfam" id="PF01391">
    <property type="entry name" value="Collagen"/>
    <property type="match status" value="1"/>
</dbReference>
<evidence type="ECO:0000256" key="9">
    <source>
        <dbReference type="ARBA" id="ARBA00023157"/>
    </source>
</evidence>
<gene>
    <name evidence="14" type="ORF">LSAA_15054</name>
</gene>
<dbReference type="InterPro" id="IPR000751">
    <property type="entry name" value="MPI_Phosphatase"/>
</dbReference>
<evidence type="ECO:0000313" key="15">
    <source>
        <dbReference type="Proteomes" id="UP000675881"/>
    </source>
</evidence>
<dbReference type="GO" id="GO:0006508">
    <property type="term" value="P:proteolysis"/>
    <property type="evidence" value="ECO:0007669"/>
    <property type="project" value="UniProtKB-KW"/>
</dbReference>
<feature type="compositionally biased region" description="Low complexity" evidence="13">
    <location>
        <begin position="110"/>
        <end position="124"/>
    </location>
</feature>
<dbReference type="Gene3D" id="3.40.250.10">
    <property type="entry name" value="Rhodanese-like domain"/>
    <property type="match status" value="1"/>
</dbReference>
<dbReference type="InterPro" id="IPR043504">
    <property type="entry name" value="Peptidase_S1_PA_chymotrypsin"/>
</dbReference>
<dbReference type="GO" id="GO:0051301">
    <property type="term" value="P:cell division"/>
    <property type="evidence" value="ECO:0007669"/>
    <property type="project" value="UniProtKB-KW"/>
</dbReference>
<feature type="region of interest" description="Disordered" evidence="13">
    <location>
        <begin position="102"/>
        <end position="127"/>
    </location>
</feature>
<dbReference type="InterPro" id="IPR038565">
    <property type="entry name" value="CLIP_sf"/>
</dbReference>
<evidence type="ECO:0000256" key="1">
    <source>
        <dbReference type="ARBA" id="ARBA00011065"/>
    </source>
</evidence>
<keyword evidence="4" id="KW-0645">Protease</keyword>
<dbReference type="AlphaFoldDB" id="A0A7R8D5J8"/>
<name>A0A7R8D5J8_LEPSM</name>
<dbReference type="PRINTS" id="PR00716">
    <property type="entry name" value="MPIPHPHTASE"/>
</dbReference>
<dbReference type="InterPro" id="IPR001254">
    <property type="entry name" value="Trypsin_dom"/>
</dbReference>
<comment type="catalytic activity">
    <reaction evidence="12">
        <text>O-phospho-L-tyrosyl-[protein] + H2O = L-tyrosyl-[protein] + phosphate</text>
        <dbReference type="Rhea" id="RHEA:10684"/>
        <dbReference type="Rhea" id="RHEA-COMP:10136"/>
        <dbReference type="Rhea" id="RHEA-COMP:20101"/>
        <dbReference type="ChEBI" id="CHEBI:15377"/>
        <dbReference type="ChEBI" id="CHEBI:43474"/>
        <dbReference type="ChEBI" id="CHEBI:46858"/>
        <dbReference type="ChEBI" id="CHEBI:61978"/>
        <dbReference type="EC" id="3.1.3.48"/>
    </reaction>
</comment>
<dbReference type="Pfam" id="PF00581">
    <property type="entry name" value="Rhodanese"/>
    <property type="match status" value="1"/>
</dbReference>
<dbReference type="GO" id="GO:0000086">
    <property type="term" value="P:G2/M transition of mitotic cell cycle"/>
    <property type="evidence" value="ECO:0007669"/>
    <property type="project" value="TreeGrafter"/>
</dbReference>
<dbReference type="Pfam" id="PF12032">
    <property type="entry name" value="CLIP"/>
    <property type="match status" value="1"/>
</dbReference>
<feature type="compositionally biased region" description="Low complexity" evidence="13">
    <location>
        <begin position="571"/>
        <end position="581"/>
    </location>
</feature>
<dbReference type="EC" id="3.1.3.48" evidence="2"/>